<dbReference type="PANTHER" id="PTHR12670">
    <property type="entry name" value="CERAMIDASE"/>
    <property type="match status" value="1"/>
</dbReference>
<proteinExistence type="predicted"/>
<evidence type="ECO:0000313" key="6">
    <source>
        <dbReference type="Proteomes" id="UP000054359"/>
    </source>
</evidence>
<dbReference type="PANTHER" id="PTHR12670:SF1">
    <property type="entry name" value="NEUTRAL CERAMIDASE"/>
    <property type="match status" value="1"/>
</dbReference>
<dbReference type="STRING" id="407821.A0A087UHI9"/>
<dbReference type="GO" id="GO:0016020">
    <property type="term" value="C:membrane"/>
    <property type="evidence" value="ECO:0007669"/>
    <property type="project" value="GOC"/>
</dbReference>
<feature type="non-terminal residue" evidence="5">
    <location>
        <position position="223"/>
    </location>
</feature>
<evidence type="ECO:0000259" key="4">
    <source>
        <dbReference type="Pfam" id="PF04734"/>
    </source>
</evidence>
<dbReference type="InterPro" id="IPR031329">
    <property type="entry name" value="NEUT/ALK_ceramidase_N"/>
</dbReference>
<dbReference type="GO" id="GO:0017040">
    <property type="term" value="F:N-acylsphingosine amidohydrolase activity"/>
    <property type="evidence" value="ECO:0007669"/>
    <property type="project" value="InterPro"/>
</dbReference>
<gene>
    <name evidence="5" type="ORF">X975_24196</name>
</gene>
<organism evidence="5 6">
    <name type="scientific">Stegodyphus mimosarum</name>
    <name type="common">African social velvet spider</name>
    <dbReference type="NCBI Taxonomy" id="407821"/>
    <lineage>
        <taxon>Eukaryota</taxon>
        <taxon>Metazoa</taxon>
        <taxon>Ecdysozoa</taxon>
        <taxon>Arthropoda</taxon>
        <taxon>Chelicerata</taxon>
        <taxon>Arachnida</taxon>
        <taxon>Araneae</taxon>
        <taxon>Araneomorphae</taxon>
        <taxon>Entelegynae</taxon>
        <taxon>Eresoidea</taxon>
        <taxon>Eresidae</taxon>
        <taxon>Stegodyphus</taxon>
    </lineage>
</organism>
<evidence type="ECO:0000313" key="5">
    <source>
        <dbReference type="EMBL" id="KFM76828.1"/>
    </source>
</evidence>
<feature type="domain" description="Neutral/alkaline non-lysosomal ceramidase N-terminal" evidence="4">
    <location>
        <begin position="2"/>
        <end position="221"/>
    </location>
</feature>
<name>A0A087UHI9_STEMI</name>
<dbReference type="Pfam" id="PF04734">
    <property type="entry name" value="Ceramidase_alk"/>
    <property type="match status" value="1"/>
</dbReference>
<protein>
    <recommendedName>
        <fullName evidence="1">Neutral ceramidase</fullName>
    </recommendedName>
</protein>
<dbReference type="GO" id="GO:0046512">
    <property type="term" value="P:sphingosine biosynthetic process"/>
    <property type="evidence" value="ECO:0007669"/>
    <property type="project" value="TreeGrafter"/>
</dbReference>
<evidence type="ECO:0000256" key="2">
    <source>
        <dbReference type="PIRSR" id="PIRSR606823-1"/>
    </source>
</evidence>
<evidence type="ECO:0000256" key="1">
    <source>
        <dbReference type="ARBA" id="ARBA00019235"/>
    </source>
</evidence>
<dbReference type="GO" id="GO:0046514">
    <property type="term" value="P:ceramide catabolic process"/>
    <property type="evidence" value="ECO:0007669"/>
    <property type="project" value="InterPro"/>
</dbReference>
<sequence length="223" mass="24748">MLKGILRSVKQAHDSTQPGYIFWNEGDLYNASINRSPTSYMNNPPEERARYKSNVDTKMVLLKFTDLRHKPIGMINWFAVHCTSMNNTNYLISSDNKGYASMLFEKRMNKKMPLGKGPFVAAFAQANEGDVSPNTRGPKCIDTGLPCDAETSTCDGQNLKCIASGPGKDMFDSTRIIGKKQYEKAVELFDAADKPVTGPVSFAHQFVDMSRATVRVNESTNVS</sequence>
<dbReference type="AlphaFoldDB" id="A0A087UHI9"/>
<keyword evidence="3" id="KW-0862">Zinc</keyword>
<reference evidence="5 6" key="1">
    <citation type="submission" date="2013-11" db="EMBL/GenBank/DDBJ databases">
        <title>Genome sequencing of Stegodyphus mimosarum.</title>
        <authorList>
            <person name="Bechsgaard J."/>
        </authorList>
    </citation>
    <scope>NUCLEOTIDE SEQUENCE [LARGE SCALE GENOMIC DNA]</scope>
</reference>
<dbReference type="EMBL" id="KK119818">
    <property type="protein sequence ID" value="KFM76828.1"/>
    <property type="molecule type" value="Genomic_DNA"/>
</dbReference>
<keyword evidence="3" id="KW-0479">Metal-binding</keyword>
<dbReference type="InterPro" id="IPR006823">
    <property type="entry name" value="Ceramidase_alk"/>
</dbReference>
<evidence type="ECO:0000256" key="3">
    <source>
        <dbReference type="PIRSR" id="PIRSR606823-2"/>
    </source>
</evidence>
<dbReference type="GO" id="GO:0042759">
    <property type="term" value="P:long-chain fatty acid biosynthetic process"/>
    <property type="evidence" value="ECO:0007669"/>
    <property type="project" value="TreeGrafter"/>
</dbReference>
<accession>A0A087UHI9</accession>
<dbReference type="GO" id="GO:0046872">
    <property type="term" value="F:metal ion binding"/>
    <property type="evidence" value="ECO:0007669"/>
    <property type="project" value="UniProtKB-KW"/>
</dbReference>
<feature type="active site" description="Nucleophile" evidence="2">
    <location>
        <position position="132"/>
    </location>
</feature>
<dbReference type="OrthoDB" id="6419251at2759"/>
<keyword evidence="6" id="KW-1185">Reference proteome</keyword>
<dbReference type="Proteomes" id="UP000054359">
    <property type="component" value="Unassembled WGS sequence"/>
</dbReference>
<feature type="binding site" evidence="3">
    <location>
        <position position="81"/>
    </location>
    <ligand>
        <name>Zn(2+)</name>
        <dbReference type="ChEBI" id="CHEBI:29105"/>
    </ligand>
</feature>
<dbReference type="GO" id="GO:0005576">
    <property type="term" value="C:extracellular region"/>
    <property type="evidence" value="ECO:0007669"/>
    <property type="project" value="TreeGrafter"/>
</dbReference>
<comment type="cofactor">
    <cofactor evidence="3">
        <name>Zn(2+)</name>
        <dbReference type="ChEBI" id="CHEBI:29105"/>
    </cofactor>
    <text evidence="3">Binds 1 zinc ion per subunit.</text>
</comment>